<proteinExistence type="predicted"/>
<feature type="chain" id="PRO_5007873799" description="Transmembrane protein" evidence="1">
    <location>
        <begin position="27"/>
        <end position="144"/>
    </location>
</feature>
<gene>
    <name evidence="2" type="ORF">DCAR_001375</name>
</gene>
<dbReference type="OMA" id="YWSKFKE"/>
<protein>
    <recommendedName>
        <fullName evidence="3">Transmembrane protein</fullName>
    </recommendedName>
</protein>
<dbReference type="AlphaFoldDB" id="A0A166G9W8"/>
<sequence length="144" mass="16005">MEKSKRNLALLIFSAFLLLFPHVIISTAALDQEKQSVSDKFRGLYSVVTSSSMSCWQKLKTLVNDVQLRYFPPSLEPKVEEEIEEQGSKEWMKEAVKKSLGSSKSTVEETAKSAASAVGEVVHKTKEKVAKKQCTGDGCPHEEL</sequence>
<accession>A0A166G9W8</accession>
<evidence type="ECO:0000256" key="1">
    <source>
        <dbReference type="SAM" id="SignalP"/>
    </source>
</evidence>
<dbReference type="PANTHER" id="PTHR35463">
    <property type="entry name" value="TRANSMEMBRANE PROTEIN"/>
    <property type="match status" value="1"/>
</dbReference>
<reference evidence="2" key="1">
    <citation type="journal article" date="2016" name="Nat. Genet.">
        <title>A high-quality carrot genome assembly provides new insights into carotenoid accumulation and asterid genome evolution.</title>
        <authorList>
            <person name="Iorizzo M."/>
            <person name="Ellison S."/>
            <person name="Senalik D."/>
            <person name="Zeng P."/>
            <person name="Satapoomin P."/>
            <person name="Huang J."/>
            <person name="Bowman M."/>
            <person name="Iovene M."/>
            <person name="Sanseverino W."/>
            <person name="Cavagnaro P."/>
            <person name="Yildiz M."/>
            <person name="Macko-Podgorni A."/>
            <person name="Moranska E."/>
            <person name="Grzebelus E."/>
            <person name="Grzebelus D."/>
            <person name="Ashrafi H."/>
            <person name="Zheng Z."/>
            <person name="Cheng S."/>
            <person name="Spooner D."/>
            <person name="Van Deynze A."/>
            <person name="Simon P."/>
        </authorList>
    </citation>
    <scope>NUCLEOTIDE SEQUENCE [LARGE SCALE GENOMIC DNA]</scope>
    <source>
        <tissue evidence="2">Leaf</tissue>
    </source>
</reference>
<evidence type="ECO:0000313" key="2">
    <source>
        <dbReference type="EMBL" id="KZN08719.1"/>
    </source>
</evidence>
<feature type="signal peptide" evidence="1">
    <location>
        <begin position="1"/>
        <end position="26"/>
    </location>
</feature>
<dbReference type="Gramene" id="KZN08719">
    <property type="protein sequence ID" value="KZN08719"/>
    <property type="gene ID" value="DCAR_001375"/>
</dbReference>
<comment type="caution">
    <text evidence="2">The sequence shown here is derived from an EMBL/GenBank/DDBJ whole genome shotgun (WGS) entry which is preliminary data.</text>
</comment>
<dbReference type="PANTHER" id="PTHR35463:SF10">
    <property type="entry name" value="TRANSMEMBRANE PROTEIN"/>
    <property type="match status" value="1"/>
</dbReference>
<evidence type="ECO:0008006" key="3">
    <source>
        <dbReference type="Google" id="ProtNLM"/>
    </source>
</evidence>
<keyword evidence="1" id="KW-0732">Signal</keyword>
<dbReference type="EMBL" id="LNRQ01000001">
    <property type="protein sequence ID" value="KZN08719.1"/>
    <property type="molecule type" value="Genomic_DNA"/>
</dbReference>
<organism evidence="2">
    <name type="scientific">Daucus carota subsp. sativus</name>
    <name type="common">Carrot</name>
    <dbReference type="NCBI Taxonomy" id="79200"/>
    <lineage>
        <taxon>Eukaryota</taxon>
        <taxon>Viridiplantae</taxon>
        <taxon>Streptophyta</taxon>
        <taxon>Embryophyta</taxon>
        <taxon>Tracheophyta</taxon>
        <taxon>Spermatophyta</taxon>
        <taxon>Magnoliopsida</taxon>
        <taxon>eudicotyledons</taxon>
        <taxon>Gunneridae</taxon>
        <taxon>Pentapetalae</taxon>
        <taxon>asterids</taxon>
        <taxon>campanulids</taxon>
        <taxon>Apiales</taxon>
        <taxon>Apiaceae</taxon>
        <taxon>Apioideae</taxon>
        <taxon>Scandiceae</taxon>
        <taxon>Daucinae</taxon>
        <taxon>Daucus</taxon>
        <taxon>Daucus sect. Daucus</taxon>
    </lineage>
</organism>
<name>A0A166G9W8_DAUCS</name>